<dbReference type="PANTHER" id="PTHR42831:SF1">
    <property type="entry name" value="FE-S PROTEIN MATURATION AUXILIARY FACTOR YITW"/>
    <property type="match status" value="1"/>
</dbReference>
<dbReference type="PANTHER" id="PTHR42831">
    <property type="entry name" value="FE-S PROTEIN MATURATION AUXILIARY FACTOR YITW"/>
    <property type="match status" value="1"/>
</dbReference>
<feature type="domain" description="MIP18 family-like" evidence="1">
    <location>
        <begin position="11"/>
        <end position="79"/>
    </location>
</feature>
<protein>
    <submittedName>
        <fullName evidence="2">Metal-sulfur cluster assembly factor</fullName>
    </submittedName>
</protein>
<dbReference type="InterPro" id="IPR034904">
    <property type="entry name" value="FSCA_dom_sf"/>
</dbReference>
<organism evidence="2 3">
    <name type="scientific">Fodinisporobacter ferrooxydans</name>
    <dbReference type="NCBI Taxonomy" id="2901836"/>
    <lineage>
        <taxon>Bacteria</taxon>
        <taxon>Bacillati</taxon>
        <taxon>Bacillota</taxon>
        <taxon>Bacilli</taxon>
        <taxon>Bacillales</taxon>
        <taxon>Alicyclobacillaceae</taxon>
        <taxon>Fodinisporobacter</taxon>
    </lineage>
</organism>
<dbReference type="SUPFAM" id="SSF117916">
    <property type="entry name" value="Fe-S cluster assembly (FSCA) domain-like"/>
    <property type="match status" value="1"/>
</dbReference>
<dbReference type="RefSeq" id="WP_347435980.1">
    <property type="nucleotide sequence ID" value="NZ_CP089291.1"/>
</dbReference>
<evidence type="ECO:0000313" key="2">
    <source>
        <dbReference type="EMBL" id="UOF89292.1"/>
    </source>
</evidence>
<evidence type="ECO:0000259" key="1">
    <source>
        <dbReference type="Pfam" id="PF01883"/>
    </source>
</evidence>
<dbReference type="Pfam" id="PF01883">
    <property type="entry name" value="FeS_assembly_P"/>
    <property type="match status" value="1"/>
</dbReference>
<dbReference type="EMBL" id="CP089291">
    <property type="protein sequence ID" value="UOF89292.1"/>
    <property type="molecule type" value="Genomic_DNA"/>
</dbReference>
<dbReference type="Proteomes" id="UP000830167">
    <property type="component" value="Chromosome"/>
</dbReference>
<keyword evidence="3" id="KW-1185">Reference proteome</keyword>
<sequence>MCEPNEISRYWEALKEVVDPEFPISVVDMGLITDIKKQENDSIDVWMTFTSTACACMDWIQEDIKARLLQEPDVAGVNIQVTWDKAWTHERLTEKGRNILHNWGVTV</sequence>
<reference evidence="2" key="1">
    <citation type="submission" date="2021-12" db="EMBL/GenBank/DDBJ databases">
        <title>Alicyclobacillaceae gen. nov., sp. nov., isolated from chalcocite enrichment system.</title>
        <authorList>
            <person name="Jiang Z."/>
        </authorList>
    </citation>
    <scope>NUCLEOTIDE SEQUENCE</scope>
    <source>
        <strain evidence="2">MYW30-H2</strain>
    </source>
</reference>
<dbReference type="InterPro" id="IPR052339">
    <property type="entry name" value="Fe-S_Maturation_MIP18"/>
</dbReference>
<name>A0ABY4CFJ5_9BACL</name>
<dbReference type="Gene3D" id="3.30.300.130">
    <property type="entry name" value="Fe-S cluster assembly (FSCA)"/>
    <property type="match status" value="1"/>
</dbReference>
<gene>
    <name evidence="2" type="ORF">LSG31_15465</name>
</gene>
<evidence type="ECO:0000313" key="3">
    <source>
        <dbReference type="Proteomes" id="UP000830167"/>
    </source>
</evidence>
<proteinExistence type="predicted"/>
<accession>A0ABY4CFJ5</accession>
<dbReference type="InterPro" id="IPR002744">
    <property type="entry name" value="MIP18-like"/>
</dbReference>